<organism evidence="1 2">
    <name type="scientific">Hydnomerulius pinastri MD-312</name>
    <dbReference type="NCBI Taxonomy" id="994086"/>
    <lineage>
        <taxon>Eukaryota</taxon>
        <taxon>Fungi</taxon>
        <taxon>Dikarya</taxon>
        <taxon>Basidiomycota</taxon>
        <taxon>Agaricomycotina</taxon>
        <taxon>Agaricomycetes</taxon>
        <taxon>Agaricomycetidae</taxon>
        <taxon>Boletales</taxon>
        <taxon>Boletales incertae sedis</taxon>
        <taxon>Leucogyrophana</taxon>
    </lineage>
</organism>
<reference evidence="1 2" key="1">
    <citation type="submission" date="2014-04" db="EMBL/GenBank/DDBJ databases">
        <title>Evolutionary Origins and Diversification of the Mycorrhizal Mutualists.</title>
        <authorList>
            <consortium name="DOE Joint Genome Institute"/>
            <consortium name="Mycorrhizal Genomics Consortium"/>
            <person name="Kohler A."/>
            <person name="Kuo A."/>
            <person name="Nagy L.G."/>
            <person name="Floudas D."/>
            <person name="Copeland A."/>
            <person name="Barry K.W."/>
            <person name="Cichocki N."/>
            <person name="Veneault-Fourrey C."/>
            <person name="LaButti K."/>
            <person name="Lindquist E.A."/>
            <person name="Lipzen A."/>
            <person name="Lundell T."/>
            <person name="Morin E."/>
            <person name="Murat C."/>
            <person name="Riley R."/>
            <person name="Ohm R."/>
            <person name="Sun H."/>
            <person name="Tunlid A."/>
            <person name="Henrissat B."/>
            <person name="Grigoriev I.V."/>
            <person name="Hibbett D.S."/>
            <person name="Martin F."/>
        </authorList>
    </citation>
    <scope>NUCLEOTIDE SEQUENCE [LARGE SCALE GENOMIC DNA]</scope>
    <source>
        <strain evidence="1 2">MD-312</strain>
    </source>
</reference>
<evidence type="ECO:0000313" key="2">
    <source>
        <dbReference type="Proteomes" id="UP000053820"/>
    </source>
</evidence>
<gene>
    <name evidence="1" type="ORF">HYDPIDRAFT_112979</name>
</gene>
<name>A0A0C9W819_9AGAM</name>
<dbReference type="Proteomes" id="UP000053820">
    <property type="component" value="Unassembled WGS sequence"/>
</dbReference>
<dbReference type="EMBL" id="KN839850">
    <property type="protein sequence ID" value="KIJ63538.1"/>
    <property type="molecule type" value="Genomic_DNA"/>
</dbReference>
<sequence length="59" mass="6527">MRRENQPQSEEKLDNLLSPMELASLETHGWASSPRPDLAKCADVHNAPAGWFQLAIGVI</sequence>
<proteinExistence type="predicted"/>
<keyword evidence="2" id="KW-1185">Reference proteome</keyword>
<accession>A0A0C9W819</accession>
<evidence type="ECO:0000313" key="1">
    <source>
        <dbReference type="EMBL" id="KIJ63538.1"/>
    </source>
</evidence>
<dbReference type="AlphaFoldDB" id="A0A0C9W819"/>
<protein>
    <submittedName>
        <fullName evidence="1">Uncharacterized protein</fullName>
    </submittedName>
</protein>
<dbReference type="HOGENOM" id="CLU_2961074_0_0_1"/>